<dbReference type="InterPro" id="IPR029177">
    <property type="entry name" value="INF_lambda"/>
</dbReference>
<dbReference type="GO" id="GO:0005125">
    <property type="term" value="F:cytokine activity"/>
    <property type="evidence" value="ECO:0007669"/>
    <property type="project" value="UniProtKB-KW"/>
</dbReference>
<keyword evidence="3" id="KW-0202">Cytokine</keyword>
<accession>A0A7K6SB48</accession>
<protein>
    <submittedName>
        <fullName evidence="8">IFNL3 protein</fullName>
    </submittedName>
</protein>
<keyword evidence="9" id="KW-1185">Reference proteome</keyword>
<reference evidence="8 9" key="1">
    <citation type="submission" date="2019-09" db="EMBL/GenBank/DDBJ databases">
        <title>Bird 10,000 Genomes (B10K) Project - Family phase.</title>
        <authorList>
            <person name="Zhang G."/>
        </authorList>
    </citation>
    <scope>NUCLEOTIDE SEQUENCE [LARGE SCALE GENOMIC DNA]</scope>
    <source>
        <strain evidence="8">B10K-DU-029-58</strain>
        <tissue evidence="8">Muscle</tissue>
    </source>
</reference>
<feature type="non-terminal residue" evidence="8">
    <location>
        <position position="1"/>
    </location>
</feature>
<feature type="chain" id="PRO_5029842463" evidence="7">
    <location>
        <begin position="20"/>
        <end position="184"/>
    </location>
</feature>
<comment type="caution">
    <text evidence="8">The sequence shown here is derived from an EMBL/GenBank/DDBJ whole genome shotgun (WGS) entry which is preliminary data.</text>
</comment>
<dbReference type="AlphaFoldDB" id="A0A7K6SB48"/>
<evidence type="ECO:0000313" key="8">
    <source>
        <dbReference type="EMBL" id="NWW95456.1"/>
    </source>
</evidence>
<proteinExistence type="inferred from homology"/>
<evidence type="ECO:0000256" key="1">
    <source>
        <dbReference type="ARBA" id="ARBA00004613"/>
    </source>
</evidence>
<dbReference type="GO" id="GO:0005615">
    <property type="term" value="C:extracellular space"/>
    <property type="evidence" value="ECO:0007669"/>
    <property type="project" value="UniProtKB-KW"/>
</dbReference>
<dbReference type="EMBL" id="VZRY01005907">
    <property type="protein sequence ID" value="NWW95456.1"/>
    <property type="molecule type" value="Genomic_DNA"/>
</dbReference>
<sequence>MLHLGFIPLLALVLGASLGAPWTTRQKGCSLSKYRFLVPQEQKAVKNMKDNFEDIIPLLDRECKDRLFHRHWRTVQLSMPDRVRLVEEELDLATAMLRLPTTPTFAETRQQPLALFTQALADLRVCKAMESPSHQPSKKLQHWLQKLQRAKNEETTGCLEASVIHHIFQVLNDLQCTALQEKCT</sequence>
<dbReference type="PANTHER" id="PTHR31943">
    <property type="entry name" value="INTERLEUKIN-28 AND 29"/>
    <property type="match status" value="1"/>
</dbReference>
<organism evidence="8 9">
    <name type="scientific">Rhynochetos jubatus</name>
    <name type="common">kagu</name>
    <dbReference type="NCBI Taxonomy" id="54386"/>
    <lineage>
        <taxon>Eukaryota</taxon>
        <taxon>Metazoa</taxon>
        <taxon>Chordata</taxon>
        <taxon>Craniata</taxon>
        <taxon>Vertebrata</taxon>
        <taxon>Euteleostomi</taxon>
        <taxon>Archelosauria</taxon>
        <taxon>Archosauria</taxon>
        <taxon>Dinosauria</taxon>
        <taxon>Saurischia</taxon>
        <taxon>Theropoda</taxon>
        <taxon>Coelurosauria</taxon>
        <taxon>Aves</taxon>
        <taxon>Neognathae</taxon>
        <taxon>Neoaves</taxon>
        <taxon>Phaethontimorphae</taxon>
        <taxon>Eurypygiformes</taxon>
        <taxon>Rhynochetidae</taxon>
        <taxon>Rhynochetos</taxon>
    </lineage>
</organism>
<evidence type="ECO:0000256" key="7">
    <source>
        <dbReference type="SAM" id="SignalP"/>
    </source>
</evidence>
<name>A0A7K6SB48_9AVES</name>
<feature type="non-terminal residue" evidence="8">
    <location>
        <position position="184"/>
    </location>
</feature>
<keyword evidence="4" id="KW-0964">Secreted</keyword>
<dbReference type="GO" id="GO:0051607">
    <property type="term" value="P:defense response to virus"/>
    <property type="evidence" value="ECO:0007669"/>
    <property type="project" value="UniProtKB-KW"/>
</dbReference>
<dbReference type="OrthoDB" id="9897984at2759"/>
<comment type="subcellular location">
    <subcellularLocation>
        <location evidence="1">Secreted</location>
    </subcellularLocation>
</comment>
<dbReference type="GO" id="GO:0007259">
    <property type="term" value="P:cell surface receptor signaling pathway via JAK-STAT"/>
    <property type="evidence" value="ECO:0007669"/>
    <property type="project" value="InterPro"/>
</dbReference>
<gene>
    <name evidence="8" type="primary">Ifnl3</name>
    <name evidence="8" type="ORF">RHYJUB_R06665</name>
</gene>
<evidence type="ECO:0000256" key="4">
    <source>
        <dbReference type="ARBA" id="ARBA00022525"/>
    </source>
</evidence>
<dbReference type="Proteomes" id="UP000570016">
    <property type="component" value="Unassembled WGS sequence"/>
</dbReference>
<comment type="similarity">
    <text evidence="2">Belongs to the lambda interferon family.</text>
</comment>
<evidence type="ECO:0000256" key="3">
    <source>
        <dbReference type="ARBA" id="ARBA00022514"/>
    </source>
</evidence>
<keyword evidence="5 7" id="KW-0732">Signal</keyword>
<dbReference type="GO" id="GO:0045087">
    <property type="term" value="P:innate immune response"/>
    <property type="evidence" value="ECO:0007669"/>
    <property type="project" value="TreeGrafter"/>
</dbReference>
<dbReference type="Gene3D" id="1.20.1250.60">
    <property type="entry name" value="Interferon lambda"/>
    <property type="match status" value="1"/>
</dbReference>
<dbReference type="InterPro" id="IPR038326">
    <property type="entry name" value="IFN-lambda_sf"/>
</dbReference>
<evidence type="ECO:0000256" key="2">
    <source>
        <dbReference type="ARBA" id="ARBA00008717"/>
    </source>
</evidence>
<feature type="signal peptide" evidence="7">
    <location>
        <begin position="1"/>
        <end position="19"/>
    </location>
</feature>
<dbReference type="Pfam" id="PF15177">
    <property type="entry name" value="IL28A"/>
    <property type="match status" value="1"/>
</dbReference>
<evidence type="ECO:0000256" key="6">
    <source>
        <dbReference type="ARBA" id="ARBA00023118"/>
    </source>
</evidence>
<keyword evidence="6" id="KW-0051">Antiviral defense</keyword>
<evidence type="ECO:0000313" key="9">
    <source>
        <dbReference type="Proteomes" id="UP000570016"/>
    </source>
</evidence>
<dbReference type="GO" id="GO:0050778">
    <property type="term" value="P:positive regulation of immune response"/>
    <property type="evidence" value="ECO:0007669"/>
    <property type="project" value="InterPro"/>
</dbReference>
<evidence type="ECO:0000256" key="5">
    <source>
        <dbReference type="ARBA" id="ARBA00022729"/>
    </source>
</evidence>
<dbReference type="PANTHER" id="PTHR31943:SF1">
    <property type="entry name" value="INTERFERON LAMBDA-2-RELATED"/>
    <property type="match status" value="1"/>
</dbReference>